<name>A0A383C3I2_9ZZZZ</name>
<evidence type="ECO:0000313" key="1">
    <source>
        <dbReference type="EMBL" id="SVE26731.1"/>
    </source>
</evidence>
<accession>A0A383C3I2</accession>
<evidence type="ECO:0008006" key="2">
    <source>
        <dbReference type="Google" id="ProtNLM"/>
    </source>
</evidence>
<feature type="non-terminal residue" evidence="1">
    <location>
        <position position="1"/>
    </location>
</feature>
<organism evidence="1">
    <name type="scientific">marine metagenome</name>
    <dbReference type="NCBI Taxonomy" id="408172"/>
    <lineage>
        <taxon>unclassified sequences</taxon>
        <taxon>metagenomes</taxon>
        <taxon>ecological metagenomes</taxon>
    </lineage>
</organism>
<dbReference type="EMBL" id="UINC01205522">
    <property type="protein sequence ID" value="SVE26731.1"/>
    <property type="molecule type" value="Genomic_DNA"/>
</dbReference>
<protein>
    <recommendedName>
        <fullName evidence="2">DUF3971 domain-containing protein</fullName>
    </recommendedName>
</protein>
<sequence>RDSLDRPIDYLQSITISGATLTVHNQDLSPVWIANNADVVVRRVRDGIELALGLNLDTDDAPNRIQIDAAFNMVTDLIETELSFSSFNSTTLAELSPHLNFLRPIKIKVGGSARIVSSTNFRIQEVSFHLSGGPGELPVREILPENPELPFTSISVRGTIEPHNRKVFLDPIIIDFDGINVEASGSIQGELSRPTVAADVTIGGLPAHRIHEFWPKGLANDARNWITARILNGTITNLDAHL</sequence>
<gene>
    <name evidence="1" type="ORF">METZ01_LOCUS479585</name>
</gene>
<dbReference type="AlphaFoldDB" id="A0A383C3I2"/>
<feature type="non-terminal residue" evidence="1">
    <location>
        <position position="242"/>
    </location>
</feature>
<reference evidence="1" key="1">
    <citation type="submission" date="2018-05" db="EMBL/GenBank/DDBJ databases">
        <authorList>
            <person name="Lanie J.A."/>
            <person name="Ng W.-L."/>
            <person name="Kazmierczak K.M."/>
            <person name="Andrzejewski T.M."/>
            <person name="Davidsen T.M."/>
            <person name="Wayne K.J."/>
            <person name="Tettelin H."/>
            <person name="Glass J.I."/>
            <person name="Rusch D."/>
            <person name="Podicherti R."/>
            <person name="Tsui H.-C.T."/>
            <person name="Winkler M.E."/>
        </authorList>
    </citation>
    <scope>NUCLEOTIDE SEQUENCE</scope>
</reference>
<proteinExistence type="predicted"/>